<evidence type="ECO:0000313" key="2">
    <source>
        <dbReference type="EMBL" id="ACS33539.1"/>
    </source>
</evidence>
<dbReference type="RefSeq" id="WP_015858653.1">
    <property type="nucleotide sequence ID" value="NC_012804.1"/>
</dbReference>
<dbReference type="Gene3D" id="3.60.21.10">
    <property type="match status" value="1"/>
</dbReference>
<dbReference type="PANTHER" id="PTHR37523:SF1">
    <property type="entry name" value="CALCINEURIN-LIKE PHOSPHOESTERASE DOMAIN-CONTAINING PROTEIN"/>
    <property type="match status" value="1"/>
</dbReference>
<proteinExistence type="predicted"/>
<dbReference type="InterPro" id="IPR004843">
    <property type="entry name" value="Calcineurin-like_PHP"/>
</dbReference>
<dbReference type="PANTHER" id="PTHR37523">
    <property type="entry name" value="METALLOPHOSPHOESTERASE"/>
    <property type="match status" value="1"/>
</dbReference>
<dbReference type="PaxDb" id="593117-TGAM_1037"/>
<dbReference type="HOGENOM" id="CLU_041441_5_0_2"/>
<sequence>MLVVAVTDVHGDSKAAEELAERIVKMEREPDAIFIAGDITNFGSASVAEKVLRPLLELGIPIVAVHGNCDGRDVPEYLEELGISAHDRRVEVRGIGVVGIGGSNITPFHTIWELSEEEIEAILRRNYRAGDVILSHVPPYGTKVDLTRSGIHVGSKALRKFIWENKPPLVITGHIHEARGVDKVNGSLVVNPGPLFRGYYALVEIEETRVSLMRL</sequence>
<dbReference type="AlphaFoldDB" id="C5A5M7"/>
<dbReference type="STRING" id="593117.TGAM_1037"/>
<evidence type="ECO:0000313" key="3">
    <source>
        <dbReference type="Proteomes" id="UP000001488"/>
    </source>
</evidence>
<protein>
    <submittedName>
        <fullName evidence="2">Metallophosphoesterase, Calcineurin-like family</fullName>
    </submittedName>
</protein>
<accession>C5A5M7</accession>
<dbReference type="SUPFAM" id="SSF56300">
    <property type="entry name" value="Metallo-dependent phosphatases"/>
    <property type="match status" value="1"/>
</dbReference>
<dbReference type="InterPro" id="IPR029052">
    <property type="entry name" value="Metallo-depent_PP-like"/>
</dbReference>
<reference evidence="2 3" key="1">
    <citation type="journal article" date="2007" name="Genome Biol.">
        <title>Genome analysis and genome-wide proteomics of Thermococcus gammatolerans, the most radioresistant organism known amongst the Archaea.</title>
        <authorList>
            <person name="Zivanovic Y."/>
            <person name="Armengaud J."/>
            <person name="Lagorce A."/>
            <person name="Leplat C."/>
            <person name="Guerin P."/>
            <person name="Dutertre M."/>
            <person name="Anthouard V."/>
            <person name="Forterre P."/>
            <person name="Wincker P."/>
            <person name="Confalonieri F."/>
        </authorList>
    </citation>
    <scope>NUCLEOTIDE SEQUENCE [LARGE SCALE GENOMIC DNA]</scope>
    <source>
        <strain evidence="3">DSM 15229 / JCM 11827 / EJ3</strain>
    </source>
</reference>
<dbReference type="EMBL" id="CP001398">
    <property type="protein sequence ID" value="ACS33539.1"/>
    <property type="molecule type" value="Genomic_DNA"/>
</dbReference>
<dbReference type="KEGG" id="tga:TGAM_1037"/>
<dbReference type="Proteomes" id="UP000001488">
    <property type="component" value="Chromosome"/>
</dbReference>
<dbReference type="OrthoDB" id="50367at2157"/>
<dbReference type="eggNOG" id="arCOG01145">
    <property type="taxonomic scope" value="Archaea"/>
</dbReference>
<evidence type="ECO:0000259" key="1">
    <source>
        <dbReference type="Pfam" id="PF00149"/>
    </source>
</evidence>
<name>C5A5M7_THEGJ</name>
<keyword evidence="3" id="KW-1185">Reference proteome</keyword>
<gene>
    <name evidence="2" type="ordered locus">TGAM_1037</name>
</gene>
<dbReference type="Pfam" id="PF00149">
    <property type="entry name" value="Metallophos"/>
    <property type="match status" value="1"/>
</dbReference>
<dbReference type="PATRIC" id="fig|593117.10.peg.1034"/>
<dbReference type="GeneID" id="7988094"/>
<feature type="domain" description="Calcineurin-like phosphoesterase" evidence="1">
    <location>
        <begin position="1"/>
        <end position="177"/>
    </location>
</feature>
<dbReference type="GO" id="GO:0016787">
    <property type="term" value="F:hydrolase activity"/>
    <property type="evidence" value="ECO:0007669"/>
    <property type="project" value="InterPro"/>
</dbReference>
<organism evidence="2 3">
    <name type="scientific">Thermococcus gammatolerans (strain DSM 15229 / JCM 11827 / EJ3)</name>
    <dbReference type="NCBI Taxonomy" id="593117"/>
    <lineage>
        <taxon>Archaea</taxon>
        <taxon>Methanobacteriati</taxon>
        <taxon>Methanobacteriota</taxon>
        <taxon>Thermococci</taxon>
        <taxon>Thermococcales</taxon>
        <taxon>Thermococcaceae</taxon>
        <taxon>Thermococcus</taxon>
    </lineage>
</organism>